<feature type="chain" id="PRO_5046938317" evidence="1">
    <location>
        <begin position="19"/>
        <end position="226"/>
    </location>
</feature>
<organism evidence="3 4">
    <name type="scientific">Chryseobacterium tagetis</name>
    <dbReference type="NCBI Taxonomy" id="2801334"/>
    <lineage>
        <taxon>Bacteria</taxon>
        <taxon>Pseudomonadati</taxon>
        <taxon>Bacteroidota</taxon>
        <taxon>Flavobacteriia</taxon>
        <taxon>Flavobacteriales</taxon>
        <taxon>Weeksellaceae</taxon>
        <taxon>Chryseobacterium group</taxon>
        <taxon>Chryseobacterium</taxon>
    </lineage>
</organism>
<keyword evidence="1" id="KW-0732">Signal</keyword>
<dbReference type="Gene3D" id="3.40.50.1820">
    <property type="entry name" value="alpha/beta hydrolase"/>
    <property type="match status" value="1"/>
</dbReference>
<keyword evidence="4" id="KW-1185">Reference proteome</keyword>
<dbReference type="Pfam" id="PF06057">
    <property type="entry name" value="VirJ"/>
    <property type="match status" value="1"/>
</dbReference>
<feature type="signal peptide" evidence="1">
    <location>
        <begin position="1"/>
        <end position="18"/>
    </location>
</feature>
<sequence>MKSIVKFIFCLSIVFLLAGCNSKNDFQVTEWNSNSDKPIIFYISGDSGFNTFTKSMGKDLHAFGYDVFALNTQSYFWNQKTPEQTSSAIENYINQQLKGRQNQKVILIGFSFGADVTPFVYNRFSSPLKDNIQKIFIIGPSKTNDFKIHLGEYFGQVIKGSLQVIPEINRMKNVPVMVILSDFEFENFPYKEIKLGKNYTMKHIKGDHHYGGNTQMLTNFINTHLK</sequence>
<dbReference type="PROSITE" id="PS51257">
    <property type="entry name" value="PROKAR_LIPOPROTEIN"/>
    <property type="match status" value="1"/>
</dbReference>
<feature type="domain" description="Bacterial virulence" evidence="2">
    <location>
        <begin position="41"/>
        <end position="224"/>
    </location>
</feature>
<dbReference type="InterPro" id="IPR010333">
    <property type="entry name" value="VirJ"/>
</dbReference>
<evidence type="ECO:0000313" key="3">
    <source>
        <dbReference type="EMBL" id="MCA6067869.1"/>
    </source>
</evidence>
<dbReference type="Proteomes" id="UP000618240">
    <property type="component" value="Unassembled WGS sequence"/>
</dbReference>
<dbReference type="RefSeq" id="WP_225688897.1">
    <property type="nucleotide sequence ID" value="NZ_JAERSE020000003.1"/>
</dbReference>
<gene>
    <name evidence="3" type="ORF">JI747_011810</name>
</gene>
<dbReference type="SUPFAM" id="SSF53474">
    <property type="entry name" value="alpha/beta-Hydrolases"/>
    <property type="match status" value="1"/>
</dbReference>
<reference evidence="3 4" key="1">
    <citation type="submission" date="2021-09" db="EMBL/GenBank/DDBJ databases">
        <title>Genome sequencing and assembly of Chryseobacterium sp. RG1.</title>
        <authorList>
            <person name="Chhetri G."/>
        </authorList>
    </citation>
    <scope>NUCLEOTIDE SEQUENCE [LARGE SCALE GENOMIC DNA]</scope>
    <source>
        <strain evidence="3 4">RG1</strain>
    </source>
</reference>
<accession>A0ABS8A1K7</accession>
<dbReference type="EMBL" id="JAERSE020000003">
    <property type="protein sequence ID" value="MCA6067869.1"/>
    <property type="molecule type" value="Genomic_DNA"/>
</dbReference>
<evidence type="ECO:0000313" key="4">
    <source>
        <dbReference type="Proteomes" id="UP000618240"/>
    </source>
</evidence>
<evidence type="ECO:0000259" key="2">
    <source>
        <dbReference type="Pfam" id="PF06057"/>
    </source>
</evidence>
<proteinExistence type="predicted"/>
<dbReference type="InterPro" id="IPR029058">
    <property type="entry name" value="AB_hydrolase_fold"/>
</dbReference>
<evidence type="ECO:0000256" key="1">
    <source>
        <dbReference type="SAM" id="SignalP"/>
    </source>
</evidence>
<comment type="caution">
    <text evidence="3">The sequence shown here is derived from an EMBL/GenBank/DDBJ whole genome shotgun (WGS) entry which is preliminary data.</text>
</comment>
<protein>
    <submittedName>
        <fullName evidence="3">Virulence factor</fullName>
    </submittedName>
</protein>
<name>A0ABS8A1K7_9FLAO</name>